<reference evidence="3" key="1">
    <citation type="submission" date="2017-01" db="EMBL/GenBank/DDBJ databases">
        <authorList>
            <person name="Varghese N."/>
            <person name="Submissions S."/>
        </authorList>
    </citation>
    <scope>NUCLEOTIDE SEQUENCE [LARGE SCALE GENOMIC DNA]</scope>
    <source>
        <strain evidence="3">CGMCC 1.7737</strain>
    </source>
</reference>
<name>A0A1N6XIR0_9EURY</name>
<evidence type="ECO:0000256" key="1">
    <source>
        <dbReference type="SAM" id="Phobius"/>
    </source>
</evidence>
<feature type="transmembrane region" description="Helical" evidence="1">
    <location>
        <begin position="55"/>
        <end position="77"/>
    </location>
</feature>
<dbReference type="RefSeq" id="WP_076428749.1">
    <property type="nucleotide sequence ID" value="NZ_FTNO01000001.1"/>
</dbReference>
<protein>
    <submittedName>
        <fullName evidence="2">Uncharacterized protein</fullName>
    </submittedName>
</protein>
<organism evidence="2 3">
    <name type="scientific">Haladaptatus litoreus</name>
    <dbReference type="NCBI Taxonomy" id="553468"/>
    <lineage>
        <taxon>Archaea</taxon>
        <taxon>Methanobacteriati</taxon>
        <taxon>Methanobacteriota</taxon>
        <taxon>Stenosarchaea group</taxon>
        <taxon>Halobacteria</taxon>
        <taxon>Halobacteriales</taxon>
        <taxon>Haladaptataceae</taxon>
        <taxon>Haladaptatus</taxon>
    </lineage>
</organism>
<sequence length="293" mass="32595">MSQPETTDTETESTFLDNIEFLTGKNPNLGSFLLVVGMVTCVFIALFQFTLPTPISYLLTAGVLFVTVLSAIFAFLLDSLDYFERDTTTTTSESDDHRTTARPWVPAEKASAPLPPLLNFDAELRAYADMYDGDLPKEFDPFISDYLRLKTNTRNRTTIASDLRADLNPIGALFEDGTEGDRIYEDISQRLFRYIGGRETLLTLNRIEFYDEDGNEVDVDIIDDQLARAELSITNEGEATEVEAVISLYDEANSVISSHTYTEGVVSPGTTKDIDTEIFVPSNAERADATIRG</sequence>
<keyword evidence="1" id="KW-0812">Transmembrane</keyword>
<feature type="transmembrane region" description="Helical" evidence="1">
    <location>
        <begin position="29"/>
        <end position="49"/>
    </location>
</feature>
<keyword evidence="3" id="KW-1185">Reference proteome</keyword>
<evidence type="ECO:0000313" key="2">
    <source>
        <dbReference type="EMBL" id="SIR02222.1"/>
    </source>
</evidence>
<proteinExistence type="predicted"/>
<keyword evidence="1" id="KW-1133">Transmembrane helix</keyword>
<gene>
    <name evidence="2" type="ORF">SAMN05421858_1150</name>
</gene>
<dbReference type="Proteomes" id="UP000186914">
    <property type="component" value="Unassembled WGS sequence"/>
</dbReference>
<accession>A0A1N6XIR0</accession>
<dbReference type="EMBL" id="FTNO01000001">
    <property type="protein sequence ID" value="SIR02222.1"/>
    <property type="molecule type" value="Genomic_DNA"/>
</dbReference>
<keyword evidence="1" id="KW-0472">Membrane</keyword>
<evidence type="ECO:0000313" key="3">
    <source>
        <dbReference type="Proteomes" id="UP000186914"/>
    </source>
</evidence>
<dbReference type="AlphaFoldDB" id="A0A1N6XIR0"/>